<name>A0A4Y2IZA8_ARAVE</name>
<dbReference type="Proteomes" id="UP000499080">
    <property type="component" value="Unassembled WGS sequence"/>
</dbReference>
<reference evidence="1 2" key="1">
    <citation type="journal article" date="2019" name="Sci. Rep.">
        <title>Orb-weaving spider Araneus ventricosus genome elucidates the spidroin gene catalogue.</title>
        <authorList>
            <person name="Kono N."/>
            <person name="Nakamura H."/>
            <person name="Ohtoshi R."/>
            <person name="Moran D.A.P."/>
            <person name="Shinohara A."/>
            <person name="Yoshida Y."/>
            <person name="Fujiwara M."/>
            <person name="Mori M."/>
            <person name="Tomita M."/>
            <person name="Arakawa K."/>
        </authorList>
    </citation>
    <scope>NUCLEOTIDE SEQUENCE [LARGE SCALE GENOMIC DNA]</scope>
</reference>
<evidence type="ECO:0000313" key="1">
    <source>
        <dbReference type="EMBL" id="GBM83035.1"/>
    </source>
</evidence>
<dbReference type="OrthoDB" id="125347at2759"/>
<evidence type="ECO:0000313" key="2">
    <source>
        <dbReference type="Proteomes" id="UP000499080"/>
    </source>
</evidence>
<proteinExistence type="predicted"/>
<comment type="caution">
    <text evidence="1">The sequence shown here is derived from an EMBL/GenBank/DDBJ whole genome shotgun (WGS) entry which is preliminary data.</text>
</comment>
<keyword evidence="2" id="KW-1185">Reference proteome</keyword>
<sequence length="97" mass="11451">MPRSSMAEEVFKGSRGWIEMFKRRTGIHSVVKHCEAASCDSKAEENFISDFKKLINFESYLQRQVFNCDETGLFWKEMSKRTYITEEDYASHDHTNQ</sequence>
<organism evidence="1 2">
    <name type="scientific">Araneus ventricosus</name>
    <name type="common">Orbweaver spider</name>
    <name type="synonym">Epeira ventricosa</name>
    <dbReference type="NCBI Taxonomy" id="182803"/>
    <lineage>
        <taxon>Eukaryota</taxon>
        <taxon>Metazoa</taxon>
        <taxon>Ecdysozoa</taxon>
        <taxon>Arthropoda</taxon>
        <taxon>Chelicerata</taxon>
        <taxon>Arachnida</taxon>
        <taxon>Araneae</taxon>
        <taxon>Araneomorphae</taxon>
        <taxon>Entelegynae</taxon>
        <taxon>Araneoidea</taxon>
        <taxon>Araneidae</taxon>
        <taxon>Araneus</taxon>
    </lineage>
</organism>
<dbReference type="AlphaFoldDB" id="A0A4Y2IZA8"/>
<accession>A0A4Y2IZA8</accession>
<gene>
    <name evidence="1" type="ORF">AVEN_238785_1</name>
</gene>
<evidence type="ECO:0008006" key="3">
    <source>
        <dbReference type="Google" id="ProtNLM"/>
    </source>
</evidence>
<protein>
    <recommendedName>
        <fullName evidence="3">HTH CENPB-type domain-containing protein</fullName>
    </recommendedName>
</protein>
<dbReference type="EMBL" id="BGPR01003052">
    <property type="protein sequence ID" value="GBM83035.1"/>
    <property type="molecule type" value="Genomic_DNA"/>
</dbReference>